<evidence type="ECO:0000256" key="3">
    <source>
        <dbReference type="ARBA" id="ARBA00004586"/>
    </source>
</evidence>
<sequence length="1225" mass="140405">MPGATTRPGRLEGPEEGLCPPWIMWGPPSWLFWGPRVEGLEAQPCLGDPGSQHFRHTRKCWGDEEQRHLQSFRENSRHSSLDKAPGIHLEPICDETKGAASLHSRLESGLAFTNGERWKQLRRFSLSTFRDFGMGKRSIEEWIQEEARYLVEEVRKNIGHPFDPTFFLSCAVSNIICCIIFGQRFEYHNDNFLYLLSLLNTNVRLLGNPFTQLFNIFPSLIKLMPGVYNMIWNNVNCVRQFISEQIVKHRETLMTDSPRDYIDNFLIRMKQESANPSTEFNEKNLLINVANIFTAGTETTSTTLRYGLLILMKYPHYQEKIHQEIDSVIGRERPAFVEDRKNMPFTEAMIHEIQRFIDLLPLSIAHATTQDISFRGYNIPAKTVVFPVLHSVLFDKKQWGSPYTFNPRHFLDENDQFKINPAFMPFSADSIRYTKMPPGPTPLPVIGNLLQVDGGRPHLSFLKMSETYGPVMTVHFGPKPVVVLVGFKAVHEALVKQADAFSGRAEIPVFMKVNEGYGRLAFTNGERWKQLRRFSLSTFRDFGMGKRSIEEWIQEEARYLVEEVRKSIGHPFDPTFFISCAVSNVISCIIFGQRFEYDDDNFLHLLSLLNTYVQLLSSPFTQLYNIFPSFLKVMPGVYNKILNNAKQLKQFFSEQIVKHRETLIADSPRDYIDNFLIRMKQESANPSTEFNINNLLVNVGNIFTAGTETTSTTLRYGLLILTKYPHYQEKIHQEIDSVIGRERPPFVEDRKNMPFTEAMIHEIQRFIDLLPLSLPHATTQDISFRGYNIPALKDTYGPVMTIYLGSMRVVVLVGFEAVHEALVQQADVFAGRGVSPLTMKLTGDFGLIQSNGERWKQIRRFSLSTMRDFGMGKRSIEEWIQEEAKHLTEEFRKTKGSPCDPTIFLGRAVSNVICSIVFGQRFDYQDKKFINLVSLVNENLRLVASPIGFLYGTFPVFMKLIPGPFNKMLTCLNELKQFTSAMIAKHKASLVSDSPQDFIDSFLIKMKQENANPATEFHHDNLNITVLNLFSAGTETTSTTLRYGLLILMKYPHIQEKVQKEIDMVIGRDRAPGMEDRRKMPYTDAVLHEIQRFVDLVPLNAFHKTTKDTIFRGYSIPAGTVVIPMLHSVLFDKTKWATPDSFNPGHFLDENGCFKMNPAFMPFSTGKRICAGEGLAKMELFLFFSTLLQNFSFHSTEDPANISLLPDSKSFFKRPLPYKFLAVPR</sequence>
<dbReference type="PRINTS" id="PR00385">
    <property type="entry name" value="P450"/>
</dbReference>
<gene>
    <name evidence="14" type="primary">Cyp2b19_0</name>
    <name evidence="14" type="ORF">GTO96_0004055</name>
</gene>
<dbReference type="Gene3D" id="1.10.630.10">
    <property type="entry name" value="Cytochrome P450"/>
    <property type="match status" value="3"/>
</dbReference>
<dbReference type="InterPro" id="IPR050182">
    <property type="entry name" value="Cytochrome_P450_fam2"/>
</dbReference>
<accession>A0A8X8BV20</accession>
<comment type="cofactor">
    <cofactor evidence="1 13">
        <name>heme</name>
        <dbReference type="ChEBI" id="CHEBI:30413"/>
    </cofactor>
</comment>
<dbReference type="GO" id="GO:0020037">
    <property type="term" value="F:heme binding"/>
    <property type="evidence" value="ECO:0007669"/>
    <property type="project" value="InterPro"/>
</dbReference>
<evidence type="ECO:0000256" key="11">
    <source>
        <dbReference type="ARBA" id="ARBA00023033"/>
    </source>
</evidence>
<dbReference type="GO" id="GO:0005789">
    <property type="term" value="C:endoplasmic reticulum membrane"/>
    <property type="evidence" value="ECO:0007669"/>
    <property type="project" value="UniProtKB-SubCell"/>
</dbReference>
<evidence type="ECO:0000256" key="8">
    <source>
        <dbReference type="ARBA" id="ARBA00022848"/>
    </source>
</evidence>
<evidence type="ECO:0000256" key="7">
    <source>
        <dbReference type="ARBA" id="ARBA00022824"/>
    </source>
</evidence>
<reference evidence="14 15" key="1">
    <citation type="journal article" date="2021" name="Cell">
        <title>Tracing the genetic footprints of vertebrate landing in non-teleost ray-finned fishes.</title>
        <authorList>
            <person name="Bi X."/>
            <person name="Wang K."/>
            <person name="Yang L."/>
            <person name="Pan H."/>
            <person name="Jiang H."/>
            <person name="Wei Q."/>
            <person name="Fang M."/>
            <person name="Yu H."/>
            <person name="Zhu C."/>
            <person name="Cai Y."/>
            <person name="He Y."/>
            <person name="Gan X."/>
            <person name="Zeng H."/>
            <person name="Yu D."/>
            <person name="Zhu Y."/>
            <person name="Jiang H."/>
            <person name="Qiu Q."/>
            <person name="Yang H."/>
            <person name="Zhang Y.E."/>
            <person name="Wang W."/>
            <person name="Zhu M."/>
            <person name="He S."/>
            <person name="Zhang G."/>
        </authorList>
    </citation>
    <scope>NUCLEOTIDE SEQUENCE [LARGE SCALE GENOMIC DNA]</scope>
    <source>
        <strain evidence="14">Bchr_013</strain>
    </source>
</reference>
<dbReference type="CDD" id="cd11026">
    <property type="entry name" value="CYP2"/>
    <property type="match status" value="1"/>
</dbReference>
<evidence type="ECO:0000256" key="13">
    <source>
        <dbReference type="PIRSR" id="PIRSR602401-1"/>
    </source>
</evidence>
<evidence type="ECO:0000256" key="12">
    <source>
        <dbReference type="ARBA" id="ARBA00023136"/>
    </source>
</evidence>
<comment type="similarity">
    <text evidence="4">Belongs to the cytochrome P450 family.</text>
</comment>
<organism evidence="14 15">
    <name type="scientific">Polypterus senegalus</name>
    <name type="common">Senegal bichir</name>
    <dbReference type="NCBI Taxonomy" id="55291"/>
    <lineage>
        <taxon>Eukaryota</taxon>
        <taxon>Metazoa</taxon>
        <taxon>Chordata</taxon>
        <taxon>Craniata</taxon>
        <taxon>Vertebrata</taxon>
        <taxon>Euteleostomi</taxon>
        <taxon>Actinopterygii</taxon>
        <taxon>Polypteriformes</taxon>
        <taxon>Polypteridae</taxon>
        <taxon>Polypterus</taxon>
    </lineage>
</organism>
<feature type="non-terminal residue" evidence="14">
    <location>
        <position position="1225"/>
    </location>
</feature>
<dbReference type="SUPFAM" id="SSF48264">
    <property type="entry name" value="Cytochrome P450"/>
    <property type="match status" value="3"/>
</dbReference>
<keyword evidence="10 13" id="KW-0408">Iron</keyword>
<dbReference type="InterPro" id="IPR036396">
    <property type="entry name" value="Cyt_P450_sf"/>
</dbReference>
<evidence type="ECO:0000256" key="1">
    <source>
        <dbReference type="ARBA" id="ARBA00001971"/>
    </source>
</evidence>
<dbReference type="InterPro" id="IPR002401">
    <property type="entry name" value="Cyt_P450_E_grp-I"/>
</dbReference>
<dbReference type="FunFam" id="1.10.630.10:FF:000001">
    <property type="entry name" value="Cytochrome P450, family 2"/>
    <property type="match status" value="3"/>
</dbReference>
<dbReference type="GO" id="GO:0006805">
    <property type="term" value="P:xenobiotic metabolic process"/>
    <property type="evidence" value="ECO:0007669"/>
    <property type="project" value="TreeGrafter"/>
</dbReference>
<dbReference type="PANTHER" id="PTHR24300:SF153">
    <property type="entry name" value="CYTOCHROME P450 2G1-LIKE-RELATED"/>
    <property type="match status" value="1"/>
</dbReference>
<dbReference type="Pfam" id="PF00067">
    <property type="entry name" value="p450"/>
    <property type="match status" value="3"/>
</dbReference>
<dbReference type="InterPro" id="IPR017972">
    <property type="entry name" value="Cyt_P450_CS"/>
</dbReference>
<evidence type="ECO:0000256" key="6">
    <source>
        <dbReference type="ARBA" id="ARBA00022723"/>
    </source>
</evidence>
<protein>
    <submittedName>
        <fullName evidence="14">CP2BJ protein</fullName>
    </submittedName>
</protein>
<dbReference type="AlphaFoldDB" id="A0A8X8BV20"/>
<evidence type="ECO:0000256" key="4">
    <source>
        <dbReference type="ARBA" id="ARBA00010617"/>
    </source>
</evidence>
<dbReference type="GO" id="GO:0005506">
    <property type="term" value="F:iron ion binding"/>
    <property type="evidence" value="ECO:0007669"/>
    <property type="project" value="InterPro"/>
</dbReference>
<keyword evidence="12" id="KW-0472">Membrane</keyword>
<keyword evidence="11" id="KW-0503">Monooxygenase</keyword>
<keyword evidence="8" id="KW-0492">Microsome</keyword>
<comment type="caution">
    <text evidence="14">The sequence shown here is derived from an EMBL/GenBank/DDBJ whole genome shotgun (WGS) entry which is preliminary data.</text>
</comment>
<evidence type="ECO:0000313" key="15">
    <source>
        <dbReference type="Proteomes" id="UP000886611"/>
    </source>
</evidence>
<evidence type="ECO:0000256" key="2">
    <source>
        <dbReference type="ARBA" id="ARBA00004524"/>
    </source>
</evidence>
<dbReference type="Proteomes" id="UP000886611">
    <property type="component" value="Unassembled WGS sequence"/>
</dbReference>
<dbReference type="EMBL" id="JAATIS010000220">
    <property type="protein sequence ID" value="KAG2469031.1"/>
    <property type="molecule type" value="Genomic_DNA"/>
</dbReference>
<name>A0A8X8BV20_POLSE</name>
<dbReference type="InterPro" id="IPR001128">
    <property type="entry name" value="Cyt_P450"/>
</dbReference>
<dbReference type="PRINTS" id="PR00463">
    <property type="entry name" value="EP450I"/>
</dbReference>
<keyword evidence="9" id="KW-0560">Oxidoreductase</keyword>
<keyword evidence="15" id="KW-1185">Reference proteome</keyword>
<dbReference type="GO" id="GO:0006082">
    <property type="term" value="P:organic acid metabolic process"/>
    <property type="evidence" value="ECO:0007669"/>
    <property type="project" value="TreeGrafter"/>
</dbReference>
<keyword evidence="7" id="KW-0256">Endoplasmic reticulum</keyword>
<evidence type="ECO:0000313" key="14">
    <source>
        <dbReference type="EMBL" id="KAG2469031.1"/>
    </source>
</evidence>
<comment type="subcellular location">
    <subcellularLocation>
        <location evidence="3">Endoplasmic reticulum membrane</location>
    </subcellularLocation>
    <subcellularLocation>
        <location evidence="2">Microsome membrane</location>
    </subcellularLocation>
</comment>
<evidence type="ECO:0000256" key="9">
    <source>
        <dbReference type="ARBA" id="ARBA00023002"/>
    </source>
</evidence>
<proteinExistence type="inferred from homology"/>
<evidence type="ECO:0000256" key="5">
    <source>
        <dbReference type="ARBA" id="ARBA00022617"/>
    </source>
</evidence>
<evidence type="ECO:0000256" key="10">
    <source>
        <dbReference type="ARBA" id="ARBA00023004"/>
    </source>
</evidence>
<keyword evidence="6 13" id="KW-0479">Metal-binding</keyword>
<keyword evidence="5 13" id="KW-0349">Heme</keyword>
<dbReference type="PANTHER" id="PTHR24300">
    <property type="entry name" value="CYTOCHROME P450 508A4-RELATED"/>
    <property type="match status" value="1"/>
</dbReference>
<dbReference type="PROSITE" id="PS00086">
    <property type="entry name" value="CYTOCHROME_P450"/>
    <property type="match status" value="1"/>
</dbReference>
<dbReference type="GO" id="GO:0016712">
    <property type="term" value="F:oxidoreductase activity, acting on paired donors, with incorporation or reduction of molecular oxygen, reduced flavin or flavoprotein as one donor, and incorporation of one atom of oxygen"/>
    <property type="evidence" value="ECO:0007669"/>
    <property type="project" value="TreeGrafter"/>
</dbReference>
<feature type="binding site" description="axial binding residue" evidence="13">
    <location>
        <position position="1170"/>
    </location>
    <ligand>
        <name>heme</name>
        <dbReference type="ChEBI" id="CHEBI:30413"/>
    </ligand>
    <ligandPart>
        <name>Fe</name>
        <dbReference type="ChEBI" id="CHEBI:18248"/>
    </ligandPart>
</feature>
<feature type="non-terminal residue" evidence="14">
    <location>
        <position position="1"/>
    </location>
</feature>